<gene>
    <name evidence="1" type="ORF">SAMN05216189_10562</name>
    <name evidence="2" type="ORF">SAMN06295949_13641</name>
</gene>
<dbReference type="EMBL" id="FNEC01000056">
    <property type="protein sequence ID" value="SDK88496.1"/>
    <property type="molecule type" value="Genomic_DNA"/>
</dbReference>
<evidence type="ECO:0000313" key="4">
    <source>
        <dbReference type="Proteomes" id="UP000199693"/>
    </source>
</evidence>
<keyword evidence="3" id="KW-1185">Reference proteome</keyword>
<name>A0A239N5W9_9PSED</name>
<organism evidence="1 4">
    <name type="scientific">Pseudomonas delhiensis</name>
    <dbReference type="NCBI Taxonomy" id="366289"/>
    <lineage>
        <taxon>Bacteria</taxon>
        <taxon>Pseudomonadati</taxon>
        <taxon>Pseudomonadota</taxon>
        <taxon>Gammaproteobacteria</taxon>
        <taxon>Pseudomonadales</taxon>
        <taxon>Pseudomonadaceae</taxon>
        <taxon>Pseudomonas</taxon>
    </lineage>
</organism>
<evidence type="ECO:0000313" key="1">
    <source>
        <dbReference type="EMBL" id="SDK88496.1"/>
    </source>
</evidence>
<dbReference type="EMBL" id="FZPC01000036">
    <property type="protein sequence ID" value="SNT49578.1"/>
    <property type="molecule type" value="Genomic_DNA"/>
</dbReference>
<sequence length="101" mass="11421">MIKLLNTYEDRDEAEAAAEKLTGPKRLASERDDTTTIYNLFGAPTWGNFLRLGMYNLEELKTLLANRESWNGAQQARHAEIAGTLAIVAKNYEIEVPAHWL</sequence>
<evidence type="ECO:0000313" key="3">
    <source>
        <dbReference type="Proteomes" id="UP000198309"/>
    </source>
</evidence>
<proteinExistence type="predicted"/>
<reference evidence="1 4" key="1">
    <citation type="submission" date="2016-10" db="EMBL/GenBank/DDBJ databases">
        <authorList>
            <person name="de Groot N.N."/>
        </authorList>
    </citation>
    <scope>NUCLEOTIDE SEQUENCE [LARGE SCALE GENOMIC DNA]</scope>
    <source>
        <strain evidence="1 4">CCM 7361</strain>
    </source>
</reference>
<dbReference type="Proteomes" id="UP000199693">
    <property type="component" value="Unassembled WGS sequence"/>
</dbReference>
<accession>A0A239N5W9</accession>
<protein>
    <submittedName>
        <fullName evidence="1">Uncharacterized protein</fullName>
    </submittedName>
</protein>
<evidence type="ECO:0000313" key="2">
    <source>
        <dbReference type="EMBL" id="SNT49578.1"/>
    </source>
</evidence>
<dbReference type="Proteomes" id="UP000198309">
    <property type="component" value="Unassembled WGS sequence"/>
</dbReference>
<dbReference type="AlphaFoldDB" id="A0A239N5W9"/>
<dbReference type="RefSeq" id="WP_244161022.1">
    <property type="nucleotide sequence ID" value="NZ_FNEC01000056.1"/>
</dbReference>
<reference evidence="2 3" key="2">
    <citation type="submission" date="2017-06" db="EMBL/GenBank/DDBJ databases">
        <authorList>
            <person name="Varghese N."/>
            <person name="Submissions S."/>
        </authorList>
    </citation>
    <scope>NUCLEOTIDE SEQUENCE [LARGE SCALE GENOMIC DNA]</scope>
    <source>
        <strain evidence="2 3">RLD-1</strain>
    </source>
</reference>